<dbReference type="SUPFAM" id="SSF52047">
    <property type="entry name" value="RNI-like"/>
    <property type="match status" value="1"/>
</dbReference>
<dbReference type="PRINTS" id="PR00364">
    <property type="entry name" value="DISEASERSIST"/>
</dbReference>
<dbReference type="EMBL" id="JACAGC010000022">
    <property type="protein sequence ID" value="KAF6288673.1"/>
    <property type="molecule type" value="Genomic_DNA"/>
</dbReference>
<dbReference type="InterPro" id="IPR001611">
    <property type="entry name" value="Leu-rich_rpt"/>
</dbReference>
<dbReference type="InterPro" id="IPR004020">
    <property type="entry name" value="DAPIN"/>
</dbReference>
<dbReference type="Proteomes" id="UP000585614">
    <property type="component" value="Unassembled WGS sequence"/>
</dbReference>
<proteinExistence type="inferred from homology"/>
<keyword evidence="5" id="KW-0067">ATP-binding</keyword>
<dbReference type="Gene3D" id="3.80.10.10">
    <property type="entry name" value="Ribonuclease Inhibitor"/>
    <property type="match status" value="1"/>
</dbReference>
<comment type="caution">
    <text evidence="8">The sequence shown here is derived from an EMBL/GenBank/DDBJ whole genome shotgun (WGS) entry which is preliminary data.</text>
</comment>
<keyword evidence="3" id="KW-0677">Repeat</keyword>
<dbReference type="GO" id="GO:0005737">
    <property type="term" value="C:cytoplasm"/>
    <property type="evidence" value="ECO:0007669"/>
    <property type="project" value="TreeGrafter"/>
</dbReference>
<evidence type="ECO:0000259" key="6">
    <source>
        <dbReference type="PROSITE" id="PS50824"/>
    </source>
</evidence>
<protein>
    <submittedName>
        <fullName evidence="8">NLR family pyrin domain containing 8</fullName>
    </submittedName>
</protein>
<reference evidence="8 9" key="1">
    <citation type="journal article" date="2020" name="Nature">
        <title>Six reference-quality genomes reveal evolution of bat adaptations.</title>
        <authorList>
            <person name="Jebb D."/>
            <person name="Huang Z."/>
            <person name="Pippel M."/>
            <person name="Hughes G.M."/>
            <person name="Lavrichenko K."/>
            <person name="Devanna P."/>
            <person name="Winkler S."/>
            <person name="Jermiin L.S."/>
            <person name="Skirmuntt E.C."/>
            <person name="Katzourakis A."/>
            <person name="Burkitt-Gray L."/>
            <person name="Ray D.A."/>
            <person name="Sullivan K.A.M."/>
            <person name="Roscito J.G."/>
            <person name="Kirilenko B.M."/>
            <person name="Davalos L.M."/>
            <person name="Corthals A.P."/>
            <person name="Power M.L."/>
            <person name="Jones G."/>
            <person name="Ransome R.D."/>
            <person name="Dechmann D.K.N."/>
            <person name="Locatelli A.G."/>
            <person name="Puechmaille S.J."/>
            <person name="Fedrigo O."/>
            <person name="Jarvis E.D."/>
            <person name="Hiller M."/>
            <person name="Vernes S.C."/>
            <person name="Myers E.W."/>
            <person name="Teeling E.C."/>
        </authorList>
    </citation>
    <scope>NUCLEOTIDE SEQUENCE [LARGE SCALE GENOMIC DNA]</scope>
    <source>
        <strain evidence="8">MRhiFer1</strain>
        <tissue evidence="8">Lung</tissue>
    </source>
</reference>
<dbReference type="InterPro" id="IPR050637">
    <property type="entry name" value="NLRP_innate_immun_reg"/>
</dbReference>
<dbReference type="Pfam" id="PF13516">
    <property type="entry name" value="LRR_6"/>
    <property type="match status" value="3"/>
</dbReference>
<dbReference type="PANTHER" id="PTHR45690">
    <property type="entry name" value="NACHT, LRR AND PYD DOMAINS-CONTAINING PROTEIN 12"/>
    <property type="match status" value="1"/>
</dbReference>
<dbReference type="InterPro" id="IPR027417">
    <property type="entry name" value="P-loop_NTPase"/>
</dbReference>
<accession>A0A7J7SK37</accession>
<dbReference type="PANTHER" id="PTHR45690:SF8">
    <property type="entry name" value="NACHT, LRR AND PYD DOMAINS-CONTAINING PROTEIN 8"/>
    <property type="match status" value="1"/>
</dbReference>
<dbReference type="Pfam" id="PF17779">
    <property type="entry name" value="WHD_NOD2"/>
    <property type="match status" value="1"/>
</dbReference>
<evidence type="ECO:0000313" key="9">
    <source>
        <dbReference type="Proteomes" id="UP000585614"/>
    </source>
</evidence>
<dbReference type="PROSITE" id="PS50824">
    <property type="entry name" value="DAPIN"/>
    <property type="match status" value="1"/>
</dbReference>
<dbReference type="Pfam" id="PF05729">
    <property type="entry name" value="NACHT"/>
    <property type="match status" value="1"/>
</dbReference>
<dbReference type="Pfam" id="PF17776">
    <property type="entry name" value="NLRC4_HD2"/>
    <property type="match status" value="1"/>
</dbReference>
<sequence>MSDVNLNSGSSSSFFSSSFFSSSSPPFISSLPSSPSSNSPFENGVMLYMLYLSNEELQRFKQLLVEENPRPGPIQITWDQVKTARWGEVVHLLIESFPGRLAWDVTHDIFAKMNQTELCLRVQMELNELLPHLEPEDLYQRGTEMNLEEEDSDGLREYRLHVMDQSSALWDKTSWPRNHVDFFYQDIHRHNGLLPCLFLPRRPQGRQPKTVILQGVAGVGKTTLAQKMMLEWAENKFYSHKVWYTFYVHCREMAQVDRQSLSELMARKWPGSQALVSKVMSKPEQLLLLLDGFEEVTLTLTDRPEDLSEDWSQKLPASVLLASVLSKRMLPEATLLVLLRVSSYRTLKPFLKCPSFITLTGFSVAERAQYFRTYFRNKRQADEALGFVAGNTILFSMCQVPVVCWMVCLCLKHQIERGASLAHVYPNATAVFAQYLSSVFPTKVESLANESHQEQLKGLCQVAAEGMWNIRWVFDKKDLERAKLDEAAVATLLNANIFRRVAGGEDHYAFTLLSFQEFFAALLYVLHFPQKLCNFQVLDYAQAIRLMSHTGRKRNHLTYMGLFLFGLLNERCARAVELSFGCRVSLENKKKLLKVAALSLTAHHRVPQLFYCLHEIQEEAFVSHTLHDCHKATLVISKKKDMQVSAFCLKHCQHLREMELTVTLTVTKACSLGSDPLSCPEPEGSNRCFLWWQDLCSVFRTHRNLEVLAVTNSFMEPDAVKVLSTALKHPACKLRKLIFRHVKSSLLTEDLMQVLMKNQYLRYLEIQGTEVGHEAMETLCMALTCWQCCLQCLRLEDCSITPKSLLDLARNLKSNPHLKTLMLRSSSLMNSGIYYLSLAQLERLSLENCDTTLLCCNSLVLPLKNPNNMLTHLSLAENALTDEGAKQLLSALRHSKYPLQRLVLRNCALTSDCCQDMASVLDKNKNLRSLDLGFNSLKDEGVILLCKGLMNPDSGLQILELDGCLFTCICCQAMASMLLNHQCLRYLDLSKNDIGPSGMVLLRETFQKRRLRAKVVLEKKQSCRVDMMTRLEGPQVKNEILKIIKD</sequence>
<evidence type="ECO:0000256" key="1">
    <source>
        <dbReference type="ARBA" id="ARBA00008665"/>
    </source>
</evidence>
<organism evidence="8 9">
    <name type="scientific">Rhinolophus ferrumequinum</name>
    <name type="common">Greater horseshoe bat</name>
    <dbReference type="NCBI Taxonomy" id="59479"/>
    <lineage>
        <taxon>Eukaryota</taxon>
        <taxon>Metazoa</taxon>
        <taxon>Chordata</taxon>
        <taxon>Craniata</taxon>
        <taxon>Vertebrata</taxon>
        <taxon>Euteleostomi</taxon>
        <taxon>Mammalia</taxon>
        <taxon>Eutheria</taxon>
        <taxon>Laurasiatheria</taxon>
        <taxon>Chiroptera</taxon>
        <taxon>Yinpterochiroptera</taxon>
        <taxon>Rhinolophoidea</taxon>
        <taxon>Rhinolophidae</taxon>
        <taxon>Rhinolophinae</taxon>
        <taxon>Rhinolophus</taxon>
    </lineage>
</organism>
<evidence type="ECO:0000313" key="8">
    <source>
        <dbReference type="EMBL" id="KAF6288673.1"/>
    </source>
</evidence>
<dbReference type="SMART" id="SM00368">
    <property type="entry name" value="LRR_RI"/>
    <property type="match status" value="8"/>
</dbReference>
<dbReference type="SUPFAM" id="SSF52540">
    <property type="entry name" value="P-loop containing nucleoside triphosphate hydrolases"/>
    <property type="match status" value="1"/>
</dbReference>
<evidence type="ECO:0000259" key="7">
    <source>
        <dbReference type="PROSITE" id="PS50837"/>
    </source>
</evidence>
<dbReference type="SMART" id="SM01289">
    <property type="entry name" value="PYRIN"/>
    <property type="match status" value="1"/>
</dbReference>
<feature type="domain" description="NACHT" evidence="7">
    <location>
        <begin position="209"/>
        <end position="408"/>
    </location>
</feature>
<dbReference type="CDD" id="cd08320">
    <property type="entry name" value="Pyrin_NALPs"/>
    <property type="match status" value="1"/>
</dbReference>
<dbReference type="GO" id="GO:0050727">
    <property type="term" value="P:regulation of inflammatory response"/>
    <property type="evidence" value="ECO:0007669"/>
    <property type="project" value="TreeGrafter"/>
</dbReference>
<dbReference type="GO" id="GO:0005524">
    <property type="term" value="F:ATP binding"/>
    <property type="evidence" value="ECO:0007669"/>
    <property type="project" value="UniProtKB-KW"/>
</dbReference>
<evidence type="ECO:0000256" key="5">
    <source>
        <dbReference type="ARBA" id="ARBA00022840"/>
    </source>
</evidence>
<dbReference type="Gene3D" id="3.40.50.300">
    <property type="entry name" value="P-loop containing nucleotide triphosphate hydrolases"/>
    <property type="match status" value="1"/>
</dbReference>
<name>A0A7J7SK37_RHIFE</name>
<keyword evidence="4" id="KW-0547">Nucleotide-binding</keyword>
<dbReference type="PROSITE" id="PS50837">
    <property type="entry name" value="NACHT"/>
    <property type="match status" value="1"/>
</dbReference>
<dbReference type="InterPro" id="IPR032675">
    <property type="entry name" value="LRR_dom_sf"/>
</dbReference>
<dbReference type="Pfam" id="PF02758">
    <property type="entry name" value="PYRIN"/>
    <property type="match status" value="1"/>
</dbReference>
<dbReference type="SUPFAM" id="SSF47986">
    <property type="entry name" value="DEATH domain"/>
    <property type="match status" value="1"/>
</dbReference>
<dbReference type="InterPro" id="IPR041267">
    <property type="entry name" value="NLRP_HD2"/>
</dbReference>
<dbReference type="InterPro" id="IPR007111">
    <property type="entry name" value="NACHT_NTPase"/>
</dbReference>
<evidence type="ECO:0000256" key="2">
    <source>
        <dbReference type="ARBA" id="ARBA00022614"/>
    </source>
</evidence>
<gene>
    <name evidence="8" type="ORF">mRhiFer1_011903</name>
</gene>
<dbReference type="InterPro" id="IPR041075">
    <property type="entry name" value="NOD1/2_WH"/>
</dbReference>
<comment type="similarity">
    <text evidence="1">Belongs to the NLRP family.</text>
</comment>
<dbReference type="AlphaFoldDB" id="A0A7J7SK37"/>
<keyword evidence="2" id="KW-0433">Leucine-rich repeat</keyword>
<dbReference type="InterPro" id="IPR011029">
    <property type="entry name" value="DEATH-like_dom_sf"/>
</dbReference>
<evidence type="ECO:0000256" key="3">
    <source>
        <dbReference type="ARBA" id="ARBA00022737"/>
    </source>
</evidence>
<dbReference type="Gene3D" id="1.10.533.10">
    <property type="entry name" value="Death Domain, Fas"/>
    <property type="match status" value="1"/>
</dbReference>
<evidence type="ECO:0000256" key="4">
    <source>
        <dbReference type="ARBA" id="ARBA00022741"/>
    </source>
</evidence>
<feature type="domain" description="Pyrin" evidence="6">
    <location>
        <begin position="52"/>
        <end position="128"/>
    </location>
</feature>